<protein>
    <submittedName>
        <fullName evidence="2">TIGR02217 family protein</fullName>
    </submittedName>
</protein>
<dbReference type="AlphaFoldDB" id="A0A1M5RNF9"/>
<sequence length="211" mass="22926">MMQFHEVRFPVALSFGSIGGPERRTDVVTLASGFEERNTPWAHSRRRYDAGIGLRSMDDIDALIAFFEARRGQMYGFRWKDWSDFKSGKPSTAVSATDQVLGTGDGVRTEFALLKAYASGEARYDRPIAKPVEGSVRLAVDGVEQTLGTDFGVDFATGMVTLSGAAPAGVSVTAGYEFDVPVRFDTDRIQTSAATFQAGEVPDVPVIEVRV</sequence>
<evidence type="ECO:0000313" key="3">
    <source>
        <dbReference type="Proteomes" id="UP000184221"/>
    </source>
</evidence>
<feature type="domain" description="DUF2460" evidence="1">
    <location>
        <begin position="5"/>
        <end position="210"/>
    </location>
</feature>
<reference evidence="2 3" key="1">
    <citation type="submission" date="2016-11" db="EMBL/GenBank/DDBJ databases">
        <authorList>
            <person name="Jaros S."/>
            <person name="Januszkiewicz K."/>
            <person name="Wedrychowicz H."/>
        </authorList>
    </citation>
    <scope>NUCLEOTIDE SEQUENCE [LARGE SCALE GENOMIC DNA]</scope>
    <source>
        <strain evidence="2 3">DSM 29431</strain>
    </source>
</reference>
<proteinExistence type="predicted"/>
<dbReference type="STRING" id="996342.SAMN05443551_1823"/>
<dbReference type="EMBL" id="FQXC01000002">
    <property type="protein sequence ID" value="SHH27716.1"/>
    <property type="molecule type" value="Genomic_DNA"/>
</dbReference>
<keyword evidence="3" id="KW-1185">Reference proteome</keyword>
<gene>
    <name evidence="2" type="ORF">SAMN05443551_1823</name>
</gene>
<name>A0A1M5RNF9_9RHOB</name>
<dbReference type="InterPro" id="IPR011740">
    <property type="entry name" value="DUF2460"/>
</dbReference>
<dbReference type="Pfam" id="PF09343">
    <property type="entry name" value="DUF2460"/>
    <property type="match status" value="1"/>
</dbReference>
<organism evidence="2 3">
    <name type="scientific">Marivita hallyeonensis</name>
    <dbReference type="NCBI Taxonomy" id="996342"/>
    <lineage>
        <taxon>Bacteria</taxon>
        <taxon>Pseudomonadati</taxon>
        <taxon>Pseudomonadota</taxon>
        <taxon>Alphaproteobacteria</taxon>
        <taxon>Rhodobacterales</taxon>
        <taxon>Roseobacteraceae</taxon>
        <taxon>Marivita</taxon>
    </lineage>
</organism>
<evidence type="ECO:0000259" key="1">
    <source>
        <dbReference type="Pfam" id="PF09343"/>
    </source>
</evidence>
<dbReference type="NCBIfam" id="TIGR02217">
    <property type="entry name" value="chp_TIGR02217"/>
    <property type="match status" value="1"/>
</dbReference>
<accession>A0A1M5RNF9</accession>
<evidence type="ECO:0000313" key="2">
    <source>
        <dbReference type="EMBL" id="SHH27716.1"/>
    </source>
</evidence>
<dbReference type="Proteomes" id="UP000184221">
    <property type="component" value="Unassembled WGS sequence"/>
</dbReference>